<dbReference type="AlphaFoldDB" id="A0A7J6GZ79"/>
<evidence type="ECO:0000256" key="2">
    <source>
        <dbReference type="ARBA" id="ARBA00022771"/>
    </source>
</evidence>
<reference evidence="7 8" key="1">
    <citation type="journal article" date="2020" name="bioRxiv">
        <title>Sequence and annotation of 42 cannabis genomes reveals extensive copy number variation in cannabinoid synthesis and pathogen resistance genes.</title>
        <authorList>
            <person name="Mckernan K.J."/>
            <person name="Helbert Y."/>
            <person name="Kane L.T."/>
            <person name="Ebling H."/>
            <person name="Zhang L."/>
            <person name="Liu B."/>
            <person name="Eaton Z."/>
            <person name="Mclaughlin S."/>
            <person name="Kingan S."/>
            <person name="Baybayan P."/>
            <person name="Concepcion G."/>
            <person name="Jordan M."/>
            <person name="Riva A."/>
            <person name="Barbazuk W."/>
            <person name="Harkins T."/>
        </authorList>
    </citation>
    <scope>NUCLEOTIDE SEQUENCE [LARGE SCALE GENOMIC DNA]</scope>
    <source>
        <strain evidence="8">cv. Jamaican Lion 4</strain>
        <tissue evidence="7">Leaf</tissue>
    </source>
</reference>
<dbReference type="GO" id="GO:0008270">
    <property type="term" value="F:zinc ion binding"/>
    <property type="evidence" value="ECO:0007669"/>
    <property type="project" value="UniProtKB-KW"/>
</dbReference>
<keyword evidence="5" id="KW-0472">Membrane</keyword>
<evidence type="ECO:0000313" key="8">
    <source>
        <dbReference type="Proteomes" id="UP000525078"/>
    </source>
</evidence>
<name>A0A7J6GZ79_CANSA</name>
<feature type="domain" description="SWIM-type" evidence="6">
    <location>
        <begin position="492"/>
        <end position="533"/>
    </location>
</feature>
<gene>
    <name evidence="7" type="ORF">F8388_021086</name>
</gene>
<dbReference type="EMBL" id="JAATIP010000035">
    <property type="protein sequence ID" value="KAF4388256.1"/>
    <property type="molecule type" value="Genomic_DNA"/>
</dbReference>
<evidence type="ECO:0000313" key="7">
    <source>
        <dbReference type="EMBL" id="KAF4388256.1"/>
    </source>
</evidence>
<evidence type="ECO:0000256" key="3">
    <source>
        <dbReference type="ARBA" id="ARBA00022833"/>
    </source>
</evidence>
<keyword evidence="3" id="KW-0862">Zinc</keyword>
<comment type="caution">
    <text evidence="7">The sequence shown here is derived from an EMBL/GenBank/DDBJ whole genome shotgun (WGS) entry which is preliminary data.</text>
</comment>
<evidence type="ECO:0000256" key="1">
    <source>
        <dbReference type="ARBA" id="ARBA00022723"/>
    </source>
</evidence>
<dbReference type="Proteomes" id="UP000525078">
    <property type="component" value="Unassembled WGS sequence"/>
</dbReference>
<dbReference type="InterPro" id="IPR006564">
    <property type="entry name" value="Znf_PMZ"/>
</dbReference>
<feature type="transmembrane region" description="Helical" evidence="5">
    <location>
        <begin position="286"/>
        <end position="306"/>
    </location>
</feature>
<keyword evidence="5" id="KW-0812">Transmembrane</keyword>
<evidence type="ECO:0000256" key="5">
    <source>
        <dbReference type="SAM" id="Phobius"/>
    </source>
</evidence>
<evidence type="ECO:0000256" key="4">
    <source>
        <dbReference type="PROSITE-ProRule" id="PRU00325"/>
    </source>
</evidence>
<dbReference type="PROSITE" id="PS50966">
    <property type="entry name" value="ZF_SWIM"/>
    <property type="match status" value="1"/>
</dbReference>
<organism evidence="7 8">
    <name type="scientific">Cannabis sativa</name>
    <name type="common">Hemp</name>
    <name type="synonym">Marijuana</name>
    <dbReference type="NCBI Taxonomy" id="3483"/>
    <lineage>
        <taxon>Eukaryota</taxon>
        <taxon>Viridiplantae</taxon>
        <taxon>Streptophyta</taxon>
        <taxon>Embryophyta</taxon>
        <taxon>Tracheophyta</taxon>
        <taxon>Spermatophyta</taxon>
        <taxon>Magnoliopsida</taxon>
        <taxon>eudicotyledons</taxon>
        <taxon>Gunneridae</taxon>
        <taxon>Pentapetalae</taxon>
        <taxon>rosids</taxon>
        <taxon>fabids</taxon>
        <taxon>Rosales</taxon>
        <taxon>Cannabaceae</taxon>
        <taxon>Cannabis</taxon>
    </lineage>
</organism>
<protein>
    <recommendedName>
        <fullName evidence="6">SWIM-type domain-containing protein</fullName>
    </recommendedName>
</protein>
<sequence>MSRPSLPPSTSDQSVPSIVVAYGTGERQLSLLPYSSIVTVIAILTLQTVTSTRSVPNPARITNDEDNIGIIGAKIILSTVGVPRTPFMAADLGSTTSDEATPIFFAFGVLRAPFFPFLVTDPRSTTPDEAKSIFSDFGALQSAIVNIERKTCYSKASQFTQHHLFGFGKISTSIAGATEFKIGYLSLPKNPKHQMFNLLIFSSITLKLARISTIWGKLRFLGKKLSIPSNKISRGLLKHLLVAKAFAVSVVKRLLVSVAKVVAVSVVKRVSAFSGLLKQLLVAKQLLSLFLSYFMIMIYVSVVVVANRFMVMDACNVVFSIAKQKQEIESIVVLQHVGQWDQNGIYINFEGCALLIPNNCNHSHFPNRPTFFSTRSAITSSYPLYNEVGEVEKNASNIDKTGTEDIADYIDYVNLMSKNIIEDANETNFEKEEESDINEESMICNKNEEEINNRNIANAITTKLTSKYEEILNDNYISSLSLTVHPPTHTLYEVCDDGERAIVDLTWITCSCNRFQMDQIPCKHAITVLKANNEDPY</sequence>
<dbReference type="SMART" id="SM00575">
    <property type="entry name" value="ZnF_PMZ"/>
    <property type="match status" value="1"/>
</dbReference>
<keyword evidence="2 4" id="KW-0863">Zinc-finger</keyword>
<dbReference type="Pfam" id="PF04434">
    <property type="entry name" value="SWIM"/>
    <property type="match status" value="1"/>
</dbReference>
<keyword evidence="5" id="KW-1133">Transmembrane helix</keyword>
<keyword evidence="1" id="KW-0479">Metal-binding</keyword>
<proteinExistence type="predicted"/>
<accession>A0A7J6GZ79</accession>
<evidence type="ECO:0000259" key="6">
    <source>
        <dbReference type="PROSITE" id="PS50966"/>
    </source>
</evidence>
<dbReference type="InterPro" id="IPR007527">
    <property type="entry name" value="Znf_SWIM"/>
</dbReference>